<comment type="caution">
    <text evidence="2">The sequence shown here is derived from an EMBL/GenBank/DDBJ whole genome shotgun (WGS) entry which is preliminary data.</text>
</comment>
<evidence type="ECO:0000256" key="1">
    <source>
        <dbReference type="SAM" id="Phobius"/>
    </source>
</evidence>
<gene>
    <name evidence="2" type="ORF">E4T88_12470</name>
</gene>
<protein>
    <submittedName>
        <fullName evidence="2">Uncharacterized protein</fullName>
    </submittedName>
</protein>
<keyword evidence="1" id="KW-0812">Transmembrane</keyword>
<sequence length="235" mass="27336">MKNNIDNNEELQIVMEGFVQTISEIREDITVIKENTSPNNNDNPADSPLTADLLNKIADTVDNAKKAIDEEDLKKFINIIISVTTQLQEEANKASAEFLNQKIAELNELVKKPSIVENRYSIDFKSSKTFIALVILILGIGCSLYYNYDQLQENKRLKHNDIKYRYIQMRGGVSQEHLLYLNKSYAERSQYRDSIQRKVIDFEATIRRKVYNQTIKEQNEKEEQLINKKLEKLTK</sequence>
<evidence type="ECO:0000313" key="3">
    <source>
        <dbReference type="Proteomes" id="UP000298285"/>
    </source>
</evidence>
<dbReference type="EMBL" id="SPPK01000004">
    <property type="protein sequence ID" value="TFU88683.1"/>
    <property type="molecule type" value="Genomic_DNA"/>
</dbReference>
<accession>A0A4Y9IJN5</accession>
<organism evidence="2 3">
    <name type="scientific">Dysgonomonas mossii</name>
    <dbReference type="NCBI Taxonomy" id="163665"/>
    <lineage>
        <taxon>Bacteria</taxon>
        <taxon>Pseudomonadati</taxon>
        <taxon>Bacteroidota</taxon>
        <taxon>Bacteroidia</taxon>
        <taxon>Bacteroidales</taxon>
        <taxon>Dysgonomonadaceae</taxon>
        <taxon>Dysgonomonas</taxon>
    </lineage>
</organism>
<dbReference type="RefSeq" id="WP_135105910.1">
    <property type="nucleotide sequence ID" value="NZ_JADGKW010000004.1"/>
</dbReference>
<keyword evidence="1" id="KW-0472">Membrane</keyword>
<name>A0A4Y9IJN5_9BACT</name>
<dbReference type="AlphaFoldDB" id="A0A4Y9IJN5"/>
<keyword evidence="1" id="KW-1133">Transmembrane helix</keyword>
<proteinExistence type="predicted"/>
<feature type="transmembrane region" description="Helical" evidence="1">
    <location>
        <begin position="129"/>
        <end position="148"/>
    </location>
</feature>
<dbReference type="OrthoDB" id="1123297at2"/>
<evidence type="ECO:0000313" key="2">
    <source>
        <dbReference type="EMBL" id="TFU88683.1"/>
    </source>
</evidence>
<reference evidence="2 3" key="1">
    <citation type="submission" date="2019-03" db="EMBL/GenBank/DDBJ databases">
        <title>Diversity of the mouse oral microbiome.</title>
        <authorList>
            <person name="Joseph S."/>
            <person name="Aduse-Opoku J."/>
            <person name="Curtis M."/>
            <person name="Wade W."/>
            <person name="Hashim A."/>
        </authorList>
    </citation>
    <scope>NUCLEOTIDE SEQUENCE [LARGE SCALE GENOMIC DNA]</scope>
    <source>
        <strain evidence="2 3">P11</strain>
    </source>
</reference>
<dbReference type="Proteomes" id="UP000298285">
    <property type="component" value="Unassembled WGS sequence"/>
</dbReference>